<keyword evidence="5" id="KW-1185">Reference proteome</keyword>
<dbReference type="InterPro" id="IPR025582">
    <property type="entry name" value="YARHG_dom"/>
</dbReference>
<comment type="caution">
    <text evidence="4">The sequence shown here is derived from an EMBL/GenBank/DDBJ whole genome shotgun (WGS) entry which is preliminary data.</text>
</comment>
<dbReference type="SMART" id="SM01324">
    <property type="entry name" value="YARHG"/>
    <property type="match status" value="1"/>
</dbReference>
<feature type="region of interest" description="Disordered" evidence="1">
    <location>
        <begin position="100"/>
        <end position="126"/>
    </location>
</feature>
<sequence length="524" mass="56044">MFCIKCGAPVPDDVKFCPRCGAPIVKASPSQRPVPPDQRNGVPTPSASRDASAAVGTSSTSPKRAGVGLSRSVIAGAAVVLVAALGAGIFLAWPQGEGGTDAVSSASGSPEGGSSAGALPDTAPEEAPEQFEFVISQVDNAAFPEVTLYVQLLAEDGSAAENLASEKVHITEVGADGTEYNATVSQLAPFAKGDPMSINLVVDQSGSMDAIGKMDGAKTAALGFVDELLASDGTQAEVTAFDDTVSNRQPFTESRELLASAIDALEPDGETALNDALYWALQRANLKSGARMVIAFTDGAENASYYSAEDVAELSRLTGIPVYIIGIGDDVEYGLLNDLAQRCHGGYYEVDERDVAVSLREIYDAIYADQLSMMRIVFTSQCQDATDAYRSVRASYGEEGALQAETTFEYVPVDAVDSFATQAHTDDYVLADSASRVYSESELEQMSLWELYLARNEIFARHGRGFKNQDLVEHFATRTWYSEQYTPEEFDALPNQFSKIELENIETMHAVETAHNSPYLVTAK</sequence>
<keyword evidence="2" id="KW-0812">Transmembrane</keyword>
<evidence type="ECO:0000313" key="5">
    <source>
        <dbReference type="Proteomes" id="UP000479639"/>
    </source>
</evidence>
<keyword evidence="2" id="KW-0472">Membrane</keyword>
<dbReference type="Proteomes" id="UP000479639">
    <property type="component" value="Unassembled WGS sequence"/>
</dbReference>
<dbReference type="Pfam" id="PF00092">
    <property type="entry name" value="VWA"/>
    <property type="match status" value="1"/>
</dbReference>
<gene>
    <name evidence="4" type="ORF">F8D48_08880</name>
</gene>
<dbReference type="Gene3D" id="1.20.58.1690">
    <property type="match status" value="1"/>
</dbReference>
<feature type="transmembrane region" description="Helical" evidence="2">
    <location>
        <begin position="73"/>
        <end position="93"/>
    </location>
</feature>
<dbReference type="SMART" id="SM00327">
    <property type="entry name" value="VWA"/>
    <property type="match status" value="1"/>
</dbReference>
<dbReference type="PROSITE" id="PS50234">
    <property type="entry name" value="VWFA"/>
    <property type="match status" value="1"/>
</dbReference>
<feature type="domain" description="VWFA" evidence="3">
    <location>
        <begin position="197"/>
        <end position="366"/>
    </location>
</feature>
<dbReference type="EMBL" id="WAJS01000028">
    <property type="protein sequence ID" value="KAB1643344.1"/>
    <property type="molecule type" value="Genomic_DNA"/>
</dbReference>
<keyword evidence="2" id="KW-1133">Transmembrane helix</keyword>
<dbReference type="InterPro" id="IPR026870">
    <property type="entry name" value="Zinc_ribbon_dom"/>
</dbReference>
<reference evidence="4 5" key="1">
    <citation type="submission" date="2019-09" db="EMBL/GenBank/DDBJ databases">
        <title>Whole genome shotgun sequencing (WGS) of Ellagibacter isourolithinifaciens DSM 104140(T) and Adlercreutzia muris DSM 29508(T).</title>
        <authorList>
            <person name="Stoll D.A."/>
            <person name="Danylec N."/>
            <person name="Huch M."/>
        </authorList>
    </citation>
    <scope>NUCLEOTIDE SEQUENCE [LARGE SCALE GENOMIC DNA]</scope>
    <source>
        <strain evidence="4 5">DSM 29508</strain>
    </source>
</reference>
<dbReference type="InterPro" id="IPR002035">
    <property type="entry name" value="VWF_A"/>
</dbReference>
<dbReference type="SUPFAM" id="SSF53300">
    <property type="entry name" value="vWA-like"/>
    <property type="match status" value="1"/>
</dbReference>
<dbReference type="InterPro" id="IPR036465">
    <property type="entry name" value="vWFA_dom_sf"/>
</dbReference>
<dbReference type="Pfam" id="PF13308">
    <property type="entry name" value="YARHG"/>
    <property type="match status" value="1"/>
</dbReference>
<evidence type="ECO:0000256" key="1">
    <source>
        <dbReference type="SAM" id="MobiDB-lite"/>
    </source>
</evidence>
<name>A0A7C8BQU7_9ACTN</name>
<organism evidence="4 5">
    <name type="scientific">Adlercreutzia muris</name>
    <dbReference type="NCBI Taxonomy" id="1796610"/>
    <lineage>
        <taxon>Bacteria</taxon>
        <taxon>Bacillati</taxon>
        <taxon>Actinomycetota</taxon>
        <taxon>Coriobacteriia</taxon>
        <taxon>Eggerthellales</taxon>
        <taxon>Eggerthellaceae</taxon>
        <taxon>Adlercreutzia</taxon>
    </lineage>
</organism>
<dbReference type="CDD" id="cd00198">
    <property type="entry name" value="vWFA"/>
    <property type="match status" value="1"/>
</dbReference>
<feature type="compositionally biased region" description="Polar residues" evidence="1">
    <location>
        <begin position="41"/>
        <end position="62"/>
    </location>
</feature>
<dbReference type="Pfam" id="PF13240">
    <property type="entry name" value="Zn_Ribbon_1"/>
    <property type="match status" value="1"/>
</dbReference>
<dbReference type="Gene3D" id="3.40.50.410">
    <property type="entry name" value="von Willebrand factor, type A domain"/>
    <property type="match status" value="1"/>
</dbReference>
<proteinExistence type="predicted"/>
<evidence type="ECO:0000259" key="3">
    <source>
        <dbReference type="PROSITE" id="PS50234"/>
    </source>
</evidence>
<evidence type="ECO:0000256" key="2">
    <source>
        <dbReference type="SAM" id="Phobius"/>
    </source>
</evidence>
<dbReference type="InterPro" id="IPR038434">
    <property type="entry name" value="YARHG_sf"/>
</dbReference>
<evidence type="ECO:0000313" key="4">
    <source>
        <dbReference type="EMBL" id="KAB1643344.1"/>
    </source>
</evidence>
<accession>A0A7C8BQU7</accession>
<feature type="region of interest" description="Disordered" evidence="1">
    <location>
        <begin position="27"/>
        <end position="65"/>
    </location>
</feature>
<protein>
    <submittedName>
        <fullName evidence="4">YARHG domain-containing protein</fullName>
    </submittedName>
</protein>
<dbReference type="AlphaFoldDB" id="A0A7C8BQU7"/>